<evidence type="ECO:0000256" key="1">
    <source>
        <dbReference type="SAM" id="Phobius"/>
    </source>
</evidence>
<reference evidence="2 3" key="1">
    <citation type="submission" date="2023-07" db="EMBL/GenBank/DDBJ databases">
        <title>Comparative genomics of wheat-associated soil bacteria to identify genetic determinants of phenazine resistance.</title>
        <authorList>
            <person name="Mouncey N."/>
        </authorList>
    </citation>
    <scope>NUCLEOTIDE SEQUENCE [LARGE SCALE GENOMIC DNA]</scope>
    <source>
        <strain evidence="2 3">V3I3</strain>
    </source>
</reference>
<evidence type="ECO:0000313" key="3">
    <source>
        <dbReference type="Proteomes" id="UP001239083"/>
    </source>
</evidence>
<dbReference type="EMBL" id="JAUSYY010000001">
    <property type="protein sequence ID" value="MDQ0895406.1"/>
    <property type="molecule type" value="Genomic_DNA"/>
</dbReference>
<feature type="transmembrane region" description="Helical" evidence="1">
    <location>
        <begin position="466"/>
        <end position="488"/>
    </location>
</feature>
<evidence type="ECO:0000313" key="2">
    <source>
        <dbReference type="EMBL" id="MDQ0895406.1"/>
    </source>
</evidence>
<dbReference type="Pfam" id="PF09913">
    <property type="entry name" value="DUF2142"/>
    <property type="match status" value="1"/>
</dbReference>
<protein>
    <recommendedName>
        <fullName evidence="4">Membrane protein DUF2142</fullName>
    </recommendedName>
</protein>
<feature type="transmembrane region" description="Helical" evidence="1">
    <location>
        <begin position="257"/>
        <end position="277"/>
    </location>
</feature>
<feature type="transmembrane region" description="Helical" evidence="1">
    <location>
        <begin position="330"/>
        <end position="349"/>
    </location>
</feature>
<gene>
    <name evidence="2" type="ORF">QFZ26_002961</name>
</gene>
<feature type="transmembrane region" description="Helical" evidence="1">
    <location>
        <begin position="134"/>
        <end position="160"/>
    </location>
</feature>
<dbReference type="InterPro" id="IPR018674">
    <property type="entry name" value="DUF2142_membrane"/>
</dbReference>
<keyword evidence="1" id="KW-1133">Transmembrane helix</keyword>
<sequence length="503" mass="53551">MVPDTSRSQRRATKLVLLLLVPVLLFTALAVWAFASPVGAGPDDDFHLGSIWCGNGDRTGLCEPGATNAEKLVPRATLKSSCYAFHPEIPATCQAGSVGSDPSELIPSTRGNFNSSLYPPVFYSFMGVFATERITGAVLTMRLVNAAIFTLFCSLLFAALPRQLRPLLVIGLGVTIVPLGMFLIASVNPSGWAVLSAGTLWIALLGYFKTRGWRRASLAGLALASTVIGAGARGDMSVYSILAIGAVVVLTMRREKAYWIAALFPAGLAVLAGLLFLTASQGGLVGSGFAATASYRGFALLVNNLMNLPALWVGSLGTWGLGWLDTTMPTAVWVGTLFVLFAAVFTGLASQNWRKILVLAGGFIALVFIPAYMLQVGQSEVGAQVQARYLLPLLILVVGLALLRVDGRDQRATPFQLWLCVGALSLAHSMALYTNMKRYTEGLSDKDVGLSEAGSWWWGPAIPQPMIMWLAGTLAFTLALGLLAQLVIPHRAWRTNAATAVSD</sequence>
<evidence type="ECO:0008006" key="4">
    <source>
        <dbReference type="Google" id="ProtNLM"/>
    </source>
</evidence>
<keyword evidence="3" id="KW-1185">Reference proteome</keyword>
<organism evidence="2 3">
    <name type="scientific">Agromyces ramosus</name>
    <dbReference type="NCBI Taxonomy" id="33879"/>
    <lineage>
        <taxon>Bacteria</taxon>
        <taxon>Bacillati</taxon>
        <taxon>Actinomycetota</taxon>
        <taxon>Actinomycetes</taxon>
        <taxon>Micrococcales</taxon>
        <taxon>Microbacteriaceae</taxon>
        <taxon>Agromyces</taxon>
    </lineage>
</organism>
<keyword evidence="1" id="KW-0472">Membrane</keyword>
<feature type="transmembrane region" description="Helical" evidence="1">
    <location>
        <begin position="356"/>
        <end position="374"/>
    </location>
</feature>
<keyword evidence="1" id="KW-0812">Transmembrane</keyword>
<dbReference type="Proteomes" id="UP001239083">
    <property type="component" value="Unassembled WGS sequence"/>
</dbReference>
<feature type="transmembrane region" description="Helical" evidence="1">
    <location>
        <begin position="191"/>
        <end position="208"/>
    </location>
</feature>
<feature type="transmembrane region" description="Helical" evidence="1">
    <location>
        <begin position="298"/>
        <end position="324"/>
    </location>
</feature>
<comment type="caution">
    <text evidence="2">The sequence shown here is derived from an EMBL/GenBank/DDBJ whole genome shotgun (WGS) entry which is preliminary data.</text>
</comment>
<name>A0ABU0RDQ9_9MICO</name>
<feature type="transmembrane region" description="Helical" evidence="1">
    <location>
        <begin position="386"/>
        <end position="403"/>
    </location>
</feature>
<feature type="transmembrane region" description="Helical" evidence="1">
    <location>
        <begin position="415"/>
        <end position="433"/>
    </location>
</feature>
<accession>A0ABU0RDQ9</accession>
<feature type="transmembrane region" description="Helical" evidence="1">
    <location>
        <begin position="220"/>
        <end position="251"/>
    </location>
</feature>
<proteinExistence type="predicted"/>
<feature type="transmembrane region" description="Helical" evidence="1">
    <location>
        <begin position="167"/>
        <end position="185"/>
    </location>
</feature>